<evidence type="ECO:0000313" key="1">
    <source>
        <dbReference type="EMBL" id="PZX32047.1"/>
    </source>
</evidence>
<evidence type="ECO:0000313" key="2">
    <source>
        <dbReference type="Proteomes" id="UP000249638"/>
    </source>
</evidence>
<dbReference type="AlphaFoldDB" id="A0A2W7PIN3"/>
<name>A0A2W7PIN3_9BURK</name>
<gene>
    <name evidence="1" type="ORF">C7416_102207</name>
</gene>
<dbReference type="EMBL" id="QKZN01000002">
    <property type="protein sequence ID" value="PZX32047.1"/>
    <property type="molecule type" value="Genomic_DNA"/>
</dbReference>
<protein>
    <submittedName>
        <fullName evidence="1">Uncharacterized protein</fullName>
    </submittedName>
</protein>
<proteinExistence type="predicted"/>
<organism evidence="1 2">
    <name type="scientific">Cupriavidus phytorum</name>
    <dbReference type="NCBI Taxonomy" id="3024399"/>
    <lineage>
        <taxon>Bacteria</taxon>
        <taxon>Pseudomonadati</taxon>
        <taxon>Pseudomonadota</taxon>
        <taxon>Betaproteobacteria</taxon>
        <taxon>Burkholderiales</taxon>
        <taxon>Burkholderiaceae</taxon>
        <taxon>Cupriavidus</taxon>
    </lineage>
</organism>
<sequence>MTVLNVTVSVKVSWWVRPLLSVLGWLHRRTGLQVDVAALAGFLTRYGVRSSVR</sequence>
<dbReference type="Proteomes" id="UP000249638">
    <property type="component" value="Unassembled WGS sequence"/>
</dbReference>
<accession>A0A2W7PIN3</accession>
<reference evidence="1" key="1">
    <citation type="submission" date="2018-06" db="EMBL/GenBank/DDBJ databases">
        <title>Genomic Encyclopedia of Type Strains, Phase IV (KMG-V): Genome sequencing to study the core and pangenomes of soil and plant-associated prokaryotes.</title>
        <authorList>
            <person name="Whitman W."/>
        </authorList>
    </citation>
    <scope>NUCLEOTIDE SEQUENCE [LARGE SCALE GENOMIC DNA]</scope>
    <source>
        <strain evidence="1">MLR2-44</strain>
    </source>
</reference>
<comment type="caution">
    <text evidence="1">The sequence shown here is derived from an EMBL/GenBank/DDBJ whole genome shotgun (WGS) entry which is preliminary data.</text>
</comment>
<keyword evidence="2" id="KW-1185">Reference proteome</keyword>